<feature type="transmembrane region" description="Helical" evidence="1">
    <location>
        <begin position="33"/>
        <end position="54"/>
    </location>
</feature>
<organism evidence="2 3">
    <name type="scientific">Azospirillum isscasi</name>
    <dbReference type="NCBI Taxonomy" id="3053926"/>
    <lineage>
        <taxon>Bacteria</taxon>
        <taxon>Pseudomonadati</taxon>
        <taxon>Pseudomonadota</taxon>
        <taxon>Alphaproteobacteria</taxon>
        <taxon>Rhodospirillales</taxon>
        <taxon>Azospirillaceae</taxon>
        <taxon>Azospirillum</taxon>
    </lineage>
</organism>
<gene>
    <name evidence="2" type="ORF">QSG27_26000</name>
</gene>
<keyword evidence="1" id="KW-1133">Transmembrane helix</keyword>
<evidence type="ECO:0000256" key="1">
    <source>
        <dbReference type="SAM" id="Phobius"/>
    </source>
</evidence>
<comment type="caution">
    <text evidence="2">The sequence shown here is derived from an EMBL/GenBank/DDBJ whole genome shotgun (WGS) entry which is preliminary data.</text>
</comment>
<protein>
    <submittedName>
        <fullName evidence="2">Branched-chain amino acid ABC transporter permease</fullName>
    </submittedName>
</protein>
<name>A0ABU0WPL0_9PROT</name>
<accession>A0ABU0WPL0</accession>
<dbReference type="Proteomes" id="UP001227317">
    <property type="component" value="Unassembled WGS sequence"/>
</dbReference>
<proteinExistence type="predicted"/>
<keyword evidence="1" id="KW-0812">Transmembrane</keyword>
<sequence>MAAQIKTNDIKTADTQTTTIALRRPGQDTARNAMILGIGLLIGLAAPYVLYPVFVMKVLCFALFACAFNL</sequence>
<keyword evidence="1" id="KW-0472">Membrane</keyword>
<keyword evidence="3" id="KW-1185">Reference proteome</keyword>
<reference evidence="2 3" key="1">
    <citation type="submission" date="2023-06" db="EMBL/GenBank/DDBJ databases">
        <title>Azospirillum isscasensis sp.nov, a bacterium isolated from rhizosphere soil of rice.</title>
        <authorList>
            <person name="Wang H."/>
        </authorList>
    </citation>
    <scope>NUCLEOTIDE SEQUENCE [LARGE SCALE GENOMIC DNA]</scope>
    <source>
        <strain evidence="2 3">C340-1</strain>
    </source>
</reference>
<dbReference type="EMBL" id="JAUJFI010000209">
    <property type="protein sequence ID" value="MDQ2106176.1"/>
    <property type="molecule type" value="Genomic_DNA"/>
</dbReference>
<feature type="non-terminal residue" evidence="2">
    <location>
        <position position="70"/>
    </location>
</feature>
<evidence type="ECO:0000313" key="2">
    <source>
        <dbReference type="EMBL" id="MDQ2106176.1"/>
    </source>
</evidence>
<evidence type="ECO:0000313" key="3">
    <source>
        <dbReference type="Proteomes" id="UP001227317"/>
    </source>
</evidence>